<dbReference type="EC" id="2.7.11.1" evidence="1"/>
<feature type="region of interest" description="Disordered" evidence="9">
    <location>
        <begin position="72"/>
        <end position="201"/>
    </location>
</feature>
<evidence type="ECO:0000256" key="9">
    <source>
        <dbReference type="SAM" id="MobiDB-lite"/>
    </source>
</evidence>
<dbReference type="GO" id="GO:0004674">
    <property type="term" value="F:protein serine/threonine kinase activity"/>
    <property type="evidence" value="ECO:0007669"/>
    <property type="project" value="UniProtKB-KW"/>
</dbReference>
<reference evidence="11 12" key="1">
    <citation type="submission" date="2018-11" db="EMBL/GenBank/DDBJ databases">
        <authorList>
            <consortium name="Pathogen Informatics"/>
        </authorList>
    </citation>
    <scope>NUCLEOTIDE SEQUENCE [LARGE SCALE GENOMIC DNA]</scope>
    <source>
        <strain>Denwood</strain>
        <strain evidence="12">Zambia</strain>
    </source>
</reference>
<gene>
    <name evidence="11" type="ORF">SMTD_LOCUS13937</name>
</gene>
<dbReference type="CDD" id="cd14337">
    <property type="entry name" value="UBA_MARK_Par1"/>
    <property type="match status" value="1"/>
</dbReference>
<feature type="region of interest" description="Disordered" evidence="9">
    <location>
        <begin position="213"/>
        <end position="239"/>
    </location>
</feature>
<keyword evidence="12" id="KW-1185">Reference proteome</keyword>
<dbReference type="PROSITE" id="PS50030">
    <property type="entry name" value="UBA"/>
    <property type="match status" value="1"/>
</dbReference>
<feature type="compositionally biased region" description="Low complexity" evidence="9">
    <location>
        <begin position="184"/>
        <end position="201"/>
    </location>
</feature>
<accession>A0A183PHV1</accession>
<feature type="compositionally biased region" description="Polar residues" evidence="9">
    <location>
        <begin position="139"/>
        <end position="155"/>
    </location>
</feature>
<evidence type="ECO:0000259" key="10">
    <source>
        <dbReference type="PROSITE" id="PS50030"/>
    </source>
</evidence>
<evidence type="ECO:0000313" key="12">
    <source>
        <dbReference type="Proteomes" id="UP000269396"/>
    </source>
</evidence>
<feature type="compositionally biased region" description="Low complexity" evidence="9">
    <location>
        <begin position="122"/>
        <end position="138"/>
    </location>
</feature>
<feature type="compositionally biased region" description="Low complexity" evidence="9">
    <location>
        <begin position="213"/>
        <end position="222"/>
    </location>
</feature>
<dbReference type="Proteomes" id="UP000269396">
    <property type="component" value="Unassembled WGS sequence"/>
</dbReference>
<evidence type="ECO:0000256" key="8">
    <source>
        <dbReference type="ARBA" id="ARBA00048679"/>
    </source>
</evidence>
<evidence type="ECO:0000256" key="5">
    <source>
        <dbReference type="ARBA" id="ARBA00022777"/>
    </source>
</evidence>
<dbReference type="InterPro" id="IPR015940">
    <property type="entry name" value="UBA"/>
</dbReference>
<feature type="compositionally biased region" description="Polar residues" evidence="9">
    <location>
        <begin position="330"/>
        <end position="339"/>
    </location>
</feature>
<organism evidence="11 12">
    <name type="scientific">Schistosoma mattheei</name>
    <dbReference type="NCBI Taxonomy" id="31246"/>
    <lineage>
        <taxon>Eukaryota</taxon>
        <taxon>Metazoa</taxon>
        <taxon>Spiralia</taxon>
        <taxon>Lophotrochozoa</taxon>
        <taxon>Platyhelminthes</taxon>
        <taxon>Trematoda</taxon>
        <taxon>Digenea</taxon>
        <taxon>Strigeidida</taxon>
        <taxon>Schistosomatoidea</taxon>
        <taxon>Schistosomatidae</taxon>
        <taxon>Schistosoma</taxon>
    </lineage>
</organism>
<keyword evidence="4" id="KW-0547">Nucleotide-binding</keyword>
<dbReference type="SMART" id="SM00165">
    <property type="entry name" value="UBA"/>
    <property type="match status" value="1"/>
</dbReference>
<evidence type="ECO:0000256" key="7">
    <source>
        <dbReference type="ARBA" id="ARBA00047899"/>
    </source>
</evidence>
<evidence type="ECO:0000256" key="2">
    <source>
        <dbReference type="ARBA" id="ARBA00022527"/>
    </source>
</evidence>
<keyword evidence="5" id="KW-0418">Kinase</keyword>
<protein>
    <recommendedName>
        <fullName evidence="1">non-specific serine/threonine protein kinase</fullName>
        <ecNumber evidence="1">2.7.11.1</ecNumber>
    </recommendedName>
</protein>
<feature type="region of interest" description="Disordered" evidence="9">
    <location>
        <begin position="468"/>
        <end position="487"/>
    </location>
</feature>
<keyword evidence="2" id="KW-0723">Serine/threonine-protein kinase</keyword>
<sequence>MNDPWMNQGYEHNILKPHTEEPADYCDPERIDIMIRMGFKREDIHDSLTQQRFNNITATYLLLARYDPRVHGRLRGLPSTSTTSLKSDSQSVRSRQTPETQSSTPNTSRSQFHNSPSHNSLGMTSVTTTGSVTSHSMTNGVTSRTTDSFGLNTRHGTAVSRPNKDTISATTITSESLCTDSYANSNPSTTNSNSNSSTRSVLLKSSVLPTLTTLSPSISKSSSPPPPSQAPPSDISHQIPATQPSVITLHPASVTAHLTLANMSNGPSCSIPSNSNSVPPLVTSFTRHNSRPRAATRSFSIQPQTIAPLALDEEEIGSSVKNQRMHSRKSPSVENKINNHTNGFMKELSISSTSSEDAVSDDNDLYDKDSGSASPTSAKLSHSSNKSHKSKHFYHTRKNHASSFVTSSSTTTTPTTTSTGIIMTPTCVTLAAAPNINFNHKGYLFSSNEKQTPVNGSCEDTSTMNHVQHRETSQFNRATPVRRKSISTTRPSCLTNTTLTVNANSSPFNNYSSISTNNDKETTTSSTVSYKNSVNSTVANRVNLFNNELNKNNTSSLDIESKNVNREQNQPSIYPKPRTMFRYPPNAADILKYVEELFFVKKQLLYFIQ</sequence>
<dbReference type="EMBL" id="UZAL01034075">
    <property type="protein sequence ID" value="VDP64638.1"/>
    <property type="molecule type" value="Genomic_DNA"/>
</dbReference>
<evidence type="ECO:0000256" key="6">
    <source>
        <dbReference type="ARBA" id="ARBA00022840"/>
    </source>
</evidence>
<keyword evidence="6" id="KW-0067">ATP-binding</keyword>
<dbReference type="GO" id="GO:0005524">
    <property type="term" value="F:ATP binding"/>
    <property type="evidence" value="ECO:0007669"/>
    <property type="project" value="UniProtKB-KW"/>
</dbReference>
<evidence type="ECO:0000256" key="4">
    <source>
        <dbReference type="ARBA" id="ARBA00022741"/>
    </source>
</evidence>
<evidence type="ECO:0000313" key="11">
    <source>
        <dbReference type="EMBL" id="VDP64638.1"/>
    </source>
</evidence>
<dbReference type="FunFam" id="1.10.8.10:FF:000005">
    <property type="entry name" value="Non-specific serine/threonine protein kinase"/>
    <property type="match status" value="1"/>
</dbReference>
<evidence type="ECO:0000256" key="1">
    <source>
        <dbReference type="ARBA" id="ARBA00012513"/>
    </source>
</evidence>
<dbReference type="Gene3D" id="1.10.8.10">
    <property type="entry name" value="DNA helicase RuvA subunit, C-terminal domain"/>
    <property type="match status" value="1"/>
</dbReference>
<dbReference type="AlphaFoldDB" id="A0A183PHV1"/>
<feature type="compositionally biased region" description="Polar residues" evidence="9">
    <location>
        <begin position="165"/>
        <end position="183"/>
    </location>
</feature>
<comment type="catalytic activity">
    <reaction evidence="7">
        <text>L-threonyl-[protein] + ATP = O-phospho-L-threonyl-[protein] + ADP + H(+)</text>
        <dbReference type="Rhea" id="RHEA:46608"/>
        <dbReference type="Rhea" id="RHEA-COMP:11060"/>
        <dbReference type="Rhea" id="RHEA-COMP:11605"/>
        <dbReference type="ChEBI" id="CHEBI:15378"/>
        <dbReference type="ChEBI" id="CHEBI:30013"/>
        <dbReference type="ChEBI" id="CHEBI:30616"/>
        <dbReference type="ChEBI" id="CHEBI:61977"/>
        <dbReference type="ChEBI" id="CHEBI:456216"/>
        <dbReference type="EC" id="2.7.11.1"/>
    </reaction>
</comment>
<name>A0A183PHV1_9TREM</name>
<feature type="domain" description="UBA" evidence="10">
    <location>
        <begin position="25"/>
        <end position="65"/>
    </location>
</feature>
<evidence type="ECO:0000256" key="3">
    <source>
        <dbReference type="ARBA" id="ARBA00022679"/>
    </source>
</evidence>
<comment type="catalytic activity">
    <reaction evidence="8">
        <text>L-seryl-[protein] + ATP = O-phospho-L-seryl-[protein] + ADP + H(+)</text>
        <dbReference type="Rhea" id="RHEA:17989"/>
        <dbReference type="Rhea" id="RHEA-COMP:9863"/>
        <dbReference type="Rhea" id="RHEA-COMP:11604"/>
        <dbReference type="ChEBI" id="CHEBI:15378"/>
        <dbReference type="ChEBI" id="CHEBI:29999"/>
        <dbReference type="ChEBI" id="CHEBI:30616"/>
        <dbReference type="ChEBI" id="CHEBI:83421"/>
        <dbReference type="ChEBI" id="CHEBI:456216"/>
        <dbReference type="EC" id="2.7.11.1"/>
    </reaction>
</comment>
<feature type="region of interest" description="Disordered" evidence="9">
    <location>
        <begin position="318"/>
        <end position="339"/>
    </location>
</feature>
<keyword evidence="3" id="KW-0808">Transferase</keyword>
<feature type="compositionally biased region" description="Polar residues" evidence="9">
    <location>
        <begin position="78"/>
        <end position="121"/>
    </location>
</feature>
<feature type="region of interest" description="Disordered" evidence="9">
    <location>
        <begin position="351"/>
        <end position="393"/>
    </location>
</feature>
<dbReference type="STRING" id="31246.A0A183PHV1"/>
<proteinExistence type="predicted"/>